<dbReference type="Proteomes" id="UP001497680">
    <property type="component" value="Unassembled WGS sequence"/>
</dbReference>
<reference evidence="1 2" key="1">
    <citation type="journal article" date="2022" name="New Phytol.">
        <title>Ecological generalism drives hyperdiversity of secondary metabolite gene clusters in xylarialean endophytes.</title>
        <authorList>
            <person name="Franco M.E.E."/>
            <person name="Wisecaver J.H."/>
            <person name="Arnold A.E."/>
            <person name="Ju Y.M."/>
            <person name="Slot J.C."/>
            <person name="Ahrendt S."/>
            <person name="Moore L.P."/>
            <person name="Eastman K.E."/>
            <person name="Scott K."/>
            <person name="Konkel Z."/>
            <person name="Mondo S.J."/>
            <person name="Kuo A."/>
            <person name="Hayes R.D."/>
            <person name="Haridas S."/>
            <person name="Andreopoulos B."/>
            <person name="Riley R."/>
            <person name="LaButti K."/>
            <person name="Pangilinan J."/>
            <person name="Lipzen A."/>
            <person name="Amirebrahimi M."/>
            <person name="Yan J."/>
            <person name="Adam C."/>
            <person name="Keymanesh K."/>
            <person name="Ng V."/>
            <person name="Louie K."/>
            <person name="Northen T."/>
            <person name="Drula E."/>
            <person name="Henrissat B."/>
            <person name="Hsieh H.M."/>
            <person name="Youens-Clark K."/>
            <person name="Lutzoni F."/>
            <person name="Miadlikowska J."/>
            <person name="Eastwood D.C."/>
            <person name="Hamelin R.C."/>
            <person name="Grigoriev I.V."/>
            <person name="U'Ren J.M."/>
        </authorList>
    </citation>
    <scope>NUCLEOTIDE SEQUENCE [LARGE SCALE GENOMIC DNA]</scope>
    <source>
        <strain evidence="1 2">ER1909</strain>
    </source>
</reference>
<evidence type="ECO:0000313" key="2">
    <source>
        <dbReference type="Proteomes" id="UP001497680"/>
    </source>
</evidence>
<sequence>MAEPAFVDSASVSVREPPPDHVLLFPRGVSLTLTDDSLVVKDRTQARCHRSKLCGISVGNPPAEFSVPYYNVLWAETTDNNTLTIDYALAESKKHFRVCTLTYSLDDCIADVPTWTSTLTMRAYGQADRRKRAKVLINPYSGPGGADKIWEHEVKPLFEAARMSLDVVRTKFSGEAVGICENLDIDSYDVVIPCSGDGLPYECINGLGKRPDARKALRQIAIAHIPCGSGNAMSCNLNGSHRPSIAALAIIKGVRTPFDLMSVTQGNTRTLSFLSQSVGIIAECDLGTEHLRWLGAARFHVGLAQRVFSKKLYPCDISMKVEIPEKNDVKAHYKREQAENLYTIQREKNTDWEASLAGESTSTEATLTGDGLPPLKYGTINDKVPDDWESASYDRLGNFYCGNMAWMAPDANFFSAACPNDGLMDVVFNDGDISAAKYVELLTSVETGHFFDNPHVTYRKVSAYRFTPRNQENGYISIDGEHVPFEPFQVEIHQALGTVLSRNGKYEAEGPLGWEKASA</sequence>
<organism evidence="1 2">
    <name type="scientific">Hypoxylon rubiginosum</name>
    <dbReference type="NCBI Taxonomy" id="110542"/>
    <lineage>
        <taxon>Eukaryota</taxon>
        <taxon>Fungi</taxon>
        <taxon>Dikarya</taxon>
        <taxon>Ascomycota</taxon>
        <taxon>Pezizomycotina</taxon>
        <taxon>Sordariomycetes</taxon>
        <taxon>Xylariomycetidae</taxon>
        <taxon>Xylariales</taxon>
        <taxon>Hypoxylaceae</taxon>
        <taxon>Hypoxylon</taxon>
    </lineage>
</organism>
<protein>
    <submittedName>
        <fullName evidence="1">Sphingoid long chain base kinase</fullName>
    </submittedName>
</protein>
<comment type="caution">
    <text evidence="1">The sequence shown here is derived from an EMBL/GenBank/DDBJ whole genome shotgun (WGS) entry which is preliminary data.</text>
</comment>
<evidence type="ECO:0000313" key="1">
    <source>
        <dbReference type="EMBL" id="KAI6083305.1"/>
    </source>
</evidence>
<accession>A0ACC0CT54</accession>
<gene>
    <name evidence="1" type="ORF">F4821DRAFT_245104</name>
</gene>
<dbReference type="EMBL" id="MU394354">
    <property type="protein sequence ID" value="KAI6083305.1"/>
    <property type="molecule type" value="Genomic_DNA"/>
</dbReference>
<keyword evidence="1" id="KW-0808">Transferase</keyword>
<keyword evidence="1" id="KW-0418">Kinase</keyword>
<name>A0ACC0CT54_9PEZI</name>
<proteinExistence type="predicted"/>
<keyword evidence="2" id="KW-1185">Reference proteome</keyword>